<evidence type="ECO:0000313" key="3">
    <source>
        <dbReference type="Proteomes" id="UP001055093"/>
    </source>
</evidence>
<protein>
    <submittedName>
        <fullName evidence="2">Uncharacterized protein</fullName>
    </submittedName>
</protein>
<dbReference type="EMBL" id="BPRE01000004">
    <property type="protein sequence ID" value="GJE75051.1"/>
    <property type="molecule type" value="Genomic_DNA"/>
</dbReference>
<reference evidence="2" key="2">
    <citation type="submission" date="2021-08" db="EMBL/GenBank/DDBJ databases">
        <authorList>
            <person name="Tani A."/>
            <person name="Ola A."/>
            <person name="Ogura Y."/>
            <person name="Katsura K."/>
            <person name="Hayashi T."/>
        </authorList>
    </citation>
    <scope>NUCLEOTIDE SEQUENCE</scope>
    <source>
        <strain evidence="2">DSM 14458</strain>
    </source>
</reference>
<keyword evidence="1" id="KW-0472">Membrane</keyword>
<name>A0ABQ4USA2_9HYPH</name>
<dbReference type="Proteomes" id="UP001055093">
    <property type="component" value="Unassembled WGS sequence"/>
</dbReference>
<keyword evidence="3" id="KW-1185">Reference proteome</keyword>
<keyword evidence="1" id="KW-0812">Transmembrane</keyword>
<sequence length="47" mass="5176">MSDTGFAALDIGLAFGLVLALAVWQLIRVKRSIRRDRESADRTSADL</sequence>
<comment type="caution">
    <text evidence="2">The sequence shown here is derived from an EMBL/GenBank/DDBJ whole genome shotgun (WGS) entry which is preliminary data.</text>
</comment>
<gene>
    <name evidence="2" type="ORF">BGCPKDLD_1627</name>
</gene>
<reference evidence="2" key="1">
    <citation type="journal article" date="2021" name="Front. Microbiol.">
        <title>Comprehensive Comparative Genomics and Phenotyping of Methylobacterium Species.</title>
        <authorList>
            <person name="Alessa O."/>
            <person name="Ogura Y."/>
            <person name="Fujitani Y."/>
            <person name="Takami H."/>
            <person name="Hayashi T."/>
            <person name="Sahin N."/>
            <person name="Tani A."/>
        </authorList>
    </citation>
    <scope>NUCLEOTIDE SEQUENCE</scope>
    <source>
        <strain evidence="2">DSM 14458</strain>
    </source>
</reference>
<feature type="transmembrane region" description="Helical" evidence="1">
    <location>
        <begin position="6"/>
        <end position="27"/>
    </location>
</feature>
<organism evidence="2 3">
    <name type="scientific">Methylorubrum suomiense</name>
    <dbReference type="NCBI Taxonomy" id="144191"/>
    <lineage>
        <taxon>Bacteria</taxon>
        <taxon>Pseudomonadati</taxon>
        <taxon>Pseudomonadota</taxon>
        <taxon>Alphaproteobacteria</taxon>
        <taxon>Hyphomicrobiales</taxon>
        <taxon>Methylobacteriaceae</taxon>
        <taxon>Methylorubrum</taxon>
    </lineage>
</organism>
<keyword evidence="1" id="KW-1133">Transmembrane helix</keyword>
<evidence type="ECO:0000313" key="2">
    <source>
        <dbReference type="EMBL" id="GJE75051.1"/>
    </source>
</evidence>
<proteinExistence type="predicted"/>
<dbReference type="RefSeq" id="WP_171015397.1">
    <property type="nucleotide sequence ID" value="NZ_BPRE01000004.1"/>
</dbReference>
<evidence type="ECO:0000256" key="1">
    <source>
        <dbReference type="SAM" id="Phobius"/>
    </source>
</evidence>
<accession>A0ABQ4USA2</accession>